<evidence type="ECO:0000313" key="3">
    <source>
        <dbReference type="Proteomes" id="UP000229498"/>
    </source>
</evidence>
<evidence type="ECO:0000313" key="2">
    <source>
        <dbReference type="EMBL" id="PJK29022.1"/>
    </source>
</evidence>
<keyword evidence="1" id="KW-0812">Transmembrane</keyword>
<dbReference type="EMBL" id="PHIG01000037">
    <property type="protein sequence ID" value="PJK29022.1"/>
    <property type="molecule type" value="Genomic_DNA"/>
</dbReference>
<keyword evidence="3" id="KW-1185">Reference proteome</keyword>
<reference evidence="2 3" key="1">
    <citation type="submission" date="2017-11" db="EMBL/GenBank/DDBJ databases">
        <title>Draft genome sequence of Rhizobiales bacterium SY3-13.</title>
        <authorList>
            <person name="Sun C."/>
        </authorList>
    </citation>
    <scope>NUCLEOTIDE SEQUENCE [LARGE SCALE GENOMIC DNA]</scope>
    <source>
        <strain evidence="2 3">SY3-13</strain>
    </source>
</reference>
<accession>A0A2M9FZY5</accession>
<evidence type="ECO:0000256" key="1">
    <source>
        <dbReference type="SAM" id="Phobius"/>
    </source>
</evidence>
<feature type="transmembrane region" description="Helical" evidence="1">
    <location>
        <begin position="395"/>
        <end position="413"/>
    </location>
</feature>
<name>A0A2M9FZY5_9PROT</name>
<feature type="transmembrane region" description="Helical" evidence="1">
    <location>
        <begin position="341"/>
        <end position="365"/>
    </location>
</feature>
<feature type="transmembrane region" description="Helical" evidence="1">
    <location>
        <begin position="128"/>
        <end position="146"/>
    </location>
</feature>
<comment type="caution">
    <text evidence="2">The sequence shown here is derived from an EMBL/GenBank/DDBJ whole genome shotgun (WGS) entry which is preliminary data.</text>
</comment>
<feature type="transmembrane region" description="Helical" evidence="1">
    <location>
        <begin position="254"/>
        <end position="271"/>
    </location>
</feature>
<gene>
    <name evidence="2" type="ORF">CVT23_13965</name>
</gene>
<feature type="transmembrane region" description="Helical" evidence="1">
    <location>
        <begin position="101"/>
        <end position="121"/>
    </location>
</feature>
<keyword evidence="1" id="KW-1133">Transmembrane helix</keyword>
<keyword evidence="1" id="KW-0472">Membrane</keyword>
<feature type="transmembrane region" description="Helical" evidence="1">
    <location>
        <begin position="50"/>
        <end position="68"/>
    </location>
</feature>
<feature type="transmembrane region" description="Helical" evidence="1">
    <location>
        <begin position="213"/>
        <end position="242"/>
    </location>
</feature>
<protein>
    <recommendedName>
        <fullName evidence="4">O-antigen ligase domain-containing protein</fullName>
    </recommendedName>
</protein>
<feature type="transmembrane region" description="Helical" evidence="1">
    <location>
        <begin position="20"/>
        <end position="38"/>
    </location>
</feature>
<dbReference type="AlphaFoldDB" id="A0A2M9FZY5"/>
<dbReference type="Proteomes" id="UP000229498">
    <property type="component" value="Unassembled WGS sequence"/>
</dbReference>
<feature type="transmembrane region" description="Helical" evidence="1">
    <location>
        <begin position="75"/>
        <end position="95"/>
    </location>
</feature>
<sequence length="431" mass="47931">MAISDIQGRAGERGGQHLPFFELALPPLIALGFFYAAFYNALPEGLLTPLAALIFGGLAGLSFISVAARPSSWRWRLLFLVSSLPVIWLVSHLILQHRIDFPQMLRYLGPFYLGILAFGHYDKFPLRLIAWLACGAIFWVMIWSATQPFYLHSNEAVFDDPVPGWWAALVGNGRLAPYHGGPENPHSSGYMTLAFMLVVHQAWYWGHLSTKVMAAFVGMAMLYIVGCFSTQVLVAAVSYFGCYGMFSQRIPRPVKAVVLVAGVLLLALIAIENEERKAAVRNDTNIKLEELGSGRLGTWIERLDIISGRDSAEVWLGTGIGSDNMSSVIWRLKETTSHNTYLTMIIENGILGFFAYFGALIMMMLALNRHGICLFTPVFVTALIGNGLSLRPMPFEMFFLAVVICIAGLAAQYRRRQFEADRHRMAARLAL</sequence>
<evidence type="ECO:0008006" key="4">
    <source>
        <dbReference type="Google" id="ProtNLM"/>
    </source>
</evidence>
<organism evidence="2 3">
    <name type="scientific">Minwuia thermotolerans</name>
    <dbReference type="NCBI Taxonomy" id="2056226"/>
    <lineage>
        <taxon>Bacteria</taxon>
        <taxon>Pseudomonadati</taxon>
        <taxon>Pseudomonadota</taxon>
        <taxon>Alphaproteobacteria</taxon>
        <taxon>Minwuiales</taxon>
        <taxon>Minwuiaceae</taxon>
        <taxon>Minwuia</taxon>
    </lineage>
</organism>
<dbReference type="RefSeq" id="WP_109794089.1">
    <property type="nucleotide sequence ID" value="NZ_PHIG01000037.1"/>
</dbReference>
<proteinExistence type="predicted"/>